<gene>
    <name evidence="21" type="ORF">M569_14706</name>
</gene>
<dbReference type="Pfam" id="PF04389">
    <property type="entry name" value="Peptidase_M28"/>
    <property type="match status" value="1"/>
</dbReference>
<feature type="non-terminal residue" evidence="21">
    <location>
        <position position="1"/>
    </location>
</feature>
<comment type="subcellular location">
    <subcellularLocation>
        <location evidence="4">Endoplasmic reticulum membrane</location>
        <topology evidence="4">Multi-pass membrane protein</topology>
    </subcellularLocation>
    <subcellularLocation>
        <location evidence="3">Vacuole membrane</location>
        <topology evidence="3">Multi-pass membrane protein</topology>
    </subcellularLocation>
</comment>
<feature type="domain" description="Peptidase M28" evidence="20">
    <location>
        <begin position="131"/>
        <end position="317"/>
    </location>
</feature>
<comment type="caution">
    <text evidence="21">The sequence shown here is derived from an EMBL/GenBank/DDBJ whole genome shotgun (WGS) entry which is preliminary data.</text>
</comment>
<keyword evidence="7" id="KW-0926">Vacuole</keyword>
<proteinExistence type="inferred from homology"/>
<dbReference type="AlphaFoldDB" id="S8DKQ7"/>
<dbReference type="Gene3D" id="3.40.630.10">
    <property type="entry name" value="Zn peptidases"/>
    <property type="match status" value="1"/>
</dbReference>
<dbReference type="PANTHER" id="PTHR12147:SF58">
    <property type="entry name" value="VACUOLAR MEMBRANE PROTEASE"/>
    <property type="match status" value="1"/>
</dbReference>
<evidence type="ECO:0000256" key="14">
    <source>
        <dbReference type="ARBA" id="ARBA00022989"/>
    </source>
</evidence>
<name>S8DKQ7_9LAMI</name>
<evidence type="ECO:0000256" key="3">
    <source>
        <dbReference type="ARBA" id="ARBA00004128"/>
    </source>
</evidence>
<evidence type="ECO:0000259" key="20">
    <source>
        <dbReference type="Pfam" id="PF04389"/>
    </source>
</evidence>
<evidence type="ECO:0000256" key="15">
    <source>
        <dbReference type="ARBA" id="ARBA00023049"/>
    </source>
</evidence>
<keyword evidence="9" id="KW-0812">Transmembrane</keyword>
<dbReference type="GO" id="GO:0006508">
    <property type="term" value="P:proteolysis"/>
    <property type="evidence" value="ECO:0007669"/>
    <property type="project" value="UniProtKB-KW"/>
</dbReference>
<keyword evidence="8" id="KW-0645">Protease</keyword>
<keyword evidence="13" id="KW-0862">Zinc</keyword>
<evidence type="ECO:0000256" key="5">
    <source>
        <dbReference type="ARBA" id="ARBA00010918"/>
    </source>
</evidence>
<evidence type="ECO:0000256" key="1">
    <source>
        <dbReference type="ARBA" id="ARBA00001947"/>
    </source>
</evidence>
<evidence type="ECO:0000256" key="10">
    <source>
        <dbReference type="ARBA" id="ARBA00022723"/>
    </source>
</evidence>
<dbReference type="InterPro" id="IPR048024">
    <property type="entry name" value="Fxna-like_M28_dom"/>
</dbReference>
<evidence type="ECO:0000256" key="17">
    <source>
        <dbReference type="ARBA" id="ARBA00023180"/>
    </source>
</evidence>
<dbReference type="CDD" id="cd03875">
    <property type="entry name" value="M28_Fxna_like"/>
    <property type="match status" value="1"/>
</dbReference>
<dbReference type="SUPFAM" id="SSF53187">
    <property type="entry name" value="Zn-dependent exopeptidases"/>
    <property type="match status" value="1"/>
</dbReference>
<dbReference type="InterPro" id="IPR007484">
    <property type="entry name" value="Peptidase_M28"/>
</dbReference>
<evidence type="ECO:0000256" key="2">
    <source>
        <dbReference type="ARBA" id="ARBA00003273"/>
    </source>
</evidence>
<evidence type="ECO:0000256" key="11">
    <source>
        <dbReference type="ARBA" id="ARBA00022801"/>
    </source>
</evidence>
<keyword evidence="11" id="KW-0378">Hydrolase</keyword>
<evidence type="ECO:0000256" key="9">
    <source>
        <dbReference type="ARBA" id="ARBA00022692"/>
    </source>
</evidence>
<evidence type="ECO:0000256" key="13">
    <source>
        <dbReference type="ARBA" id="ARBA00022833"/>
    </source>
</evidence>
<keyword evidence="10" id="KW-0479">Metal-binding</keyword>
<organism evidence="21 22">
    <name type="scientific">Genlisea aurea</name>
    <dbReference type="NCBI Taxonomy" id="192259"/>
    <lineage>
        <taxon>Eukaryota</taxon>
        <taxon>Viridiplantae</taxon>
        <taxon>Streptophyta</taxon>
        <taxon>Embryophyta</taxon>
        <taxon>Tracheophyta</taxon>
        <taxon>Spermatophyta</taxon>
        <taxon>Magnoliopsida</taxon>
        <taxon>eudicotyledons</taxon>
        <taxon>Gunneridae</taxon>
        <taxon>Pentapetalae</taxon>
        <taxon>asterids</taxon>
        <taxon>lamiids</taxon>
        <taxon>Lamiales</taxon>
        <taxon>Lentibulariaceae</taxon>
        <taxon>Genlisea</taxon>
    </lineage>
</organism>
<evidence type="ECO:0000256" key="6">
    <source>
        <dbReference type="ARBA" id="ARBA00017435"/>
    </source>
</evidence>
<evidence type="ECO:0000313" key="22">
    <source>
        <dbReference type="Proteomes" id="UP000015453"/>
    </source>
</evidence>
<keyword evidence="19" id="KW-0732">Signal</keyword>
<keyword evidence="15" id="KW-0482">Metalloprotease</keyword>
<feature type="chain" id="PRO_5004562507" description="Vacuolar membrane protease" evidence="19">
    <location>
        <begin position="20"/>
        <end position="323"/>
    </location>
</feature>
<evidence type="ECO:0000313" key="21">
    <source>
        <dbReference type="EMBL" id="EPS60097.1"/>
    </source>
</evidence>
<dbReference type="GO" id="GO:0008235">
    <property type="term" value="F:metalloexopeptidase activity"/>
    <property type="evidence" value="ECO:0007669"/>
    <property type="project" value="InterPro"/>
</dbReference>
<comment type="cofactor">
    <cofactor evidence="1">
        <name>Zn(2+)</name>
        <dbReference type="ChEBI" id="CHEBI:29105"/>
    </cofactor>
</comment>
<dbReference type="GO" id="GO:0005774">
    <property type="term" value="C:vacuolar membrane"/>
    <property type="evidence" value="ECO:0007669"/>
    <property type="project" value="UniProtKB-SubCell"/>
</dbReference>
<evidence type="ECO:0000256" key="7">
    <source>
        <dbReference type="ARBA" id="ARBA00022554"/>
    </source>
</evidence>
<evidence type="ECO:0000256" key="8">
    <source>
        <dbReference type="ARBA" id="ARBA00022670"/>
    </source>
</evidence>
<reference evidence="21 22" key="1">
    <citation type="journal article" date="2013" name="BMC Genomics">
        <title>The miniature genome of a carnivorous plant Genlisea aurea contains a low number of genes and short non-coding sequences.</title>
        <authorList>
            <person name="Leushkin E.V."/>
            <person name="Sutormin R.A."/>
            <person name="Nabieva E.R."/>
            <person name="Penin A.A."/>
            <person name="Kondrashov A.S."/>
            <person name="Logacheva M.D."/>
        </authorList>
    </citation>
    <scope>NUCLEOTIDE SEQUENCE [LARGE SCALE GENOMIC DNA]</scope>
</reference>
<dbReference type="FunFam" id="3.40.630.10:FF:000008">
    <property type="entry name" value="Endoplasmic reticulum metallopeptidase 1"/>
    <property type="match status" value="1"/>
</dbReference>
<evidence type="ECO:0000256" key="18">
    <source>
        <dbReference type="ARBA" id="ARBA00031512"/>
    </source>
</evidence>
<evidence type="ECO:0000256" key="16">
    <source>
        <dbReference type="ARBA" id="ARBA00023136"/>
    </source>
</evidence>
<keyword evidence="12" id="KW-0256">Endoplasmic reticulum</keyword>
<feature type="signal peptide" evidence="19">
    <location>
        <begin position="1"/>
        <end position="19"/>
    </location>
</feature>
<keyword evidence="17" id="KW-0325">Glycoprotein</keyword>
<sequence length="323" mass="35102">RSSYSILTLFVLAIYGAWSVHHHQFEALPPPLSLQQAGKRGFSEQEALKHVEALTQIGPHPVASDELQIALQYVKNVSDYIKQTAHWEVSVEVDLFHVKSGVNRLVGGHFKGRSLVYSDLSHIVLRVQPKYSSGAGDNAIMISSHIDTVFSTEGAGDCSSCVAVMLELARGVSQLAHGFKNAVIFLFNTGEEEGLTGAHSFITQHPWRDTVRVAVDLEAMGIGGKSSIFQTGPDPWAIEIFASVAKHPSAQIISEDLFSSGAIKSATDFQVYREVAGLSGLDFAFTDNSAVYHTKNDKLQLLKPGSLQHLGENMLSFLFHAGA</sequence>
<keyword evidence="14" id="KW-1133">Transmembrane helix</keyword>
<accession>S8DKQ7</accession>
<dbReference type="OrthoDB" id="76293at2759"/>
<evidence type="ECO:0000256" key="4">
    <source>
        <dbReference type="ARBA" id="ARBA00004477"/>
    </source>
</evidence>
<dbReference type="GO" id="GO:0005789">
    <property type="term" value="C:endoplasmic reticulum membrane"/>
    <property type="evidence" value="ECO:0007669"/>
    <property type="project" value="UniProtKB-SubCell"/>
</dbReference>
<keyword evidence="16" id="KW-0472">Membrane</keyword>
<protein>
    <recommendedName>
        <fullName evidence="6">Vacuolar membrane protease</fullName>
    </recommendedName>
    <alternativeName>
        <fullName evidence="18">FXNA-related family protease 1</fullName>
    </alternativeName>
</protein>
<comment type="similarity">
    <text evidence="5">Belongs to the peptidase M28 family.</text>
</comment>
<keyword evidence="22" id="KW-1185">Reference proteome</keyword>
<dbReference type="EMBL" id="AUSU01007825">
    <property type="protein sequence ID" value="EPS60097.1"/>
    <property type="molecule type" value="Genomic_DNA"/>
</dbReference>
<dbReference type="GO" id="GO:0046872">
    <property type="term" value="F:metal ion binding"/>
    <property type="evidence" value="ECO:0007669"/>
    <property type="project" value="UniProtKB-KW"/>
</dbReference>
<evidence type="ECO:0000256" key="19">
    <source>
        <dbReference type="SAM" id="SignalP"/>
    </source>
</evidence>
<feature type="non-terminal residue" evidence="21">
    <location>
        <position position="323"/>
    </location>
</feature>
<evidence type="ECO:0000256" key="12">
    <source>
        <dbReference type="ARBA" id="ARBA00022824"/>
    </source>
</evidence>
<dbReference type="Proteomes" id="UP000015453">
    <property type="component" value="Unassembled WGS sequence"/>
</dbReference>
<comment type="function">
    <text evidence="2">May be involved in vacuolar sorting and osmoregulation.</text>
</comment>
<dbReference type="PANTHER" id="PTHR12147">
    <property type="entry name" value="METALLOPEPTIDASE M28 FAMILY MEMBER"/>
    <property type="match status" value="1"/>
</dbReference>
<dbReference type="InterPro" id="IPR045175">
    <property type="entry name" value="M28_fam"/>
</dbReference>